<sequence length="89" mass="9845">MPLDDKIAMFVYKLEIASHEEVQEELSCPDSGRLKSGPNSSHGTRKSPRASGGPRQLTASMARRVVVVLLEQPNPSRPLPLRHRANPFT</sequence>
<feature type="region of interest" description="Disordered" evidence="1">
    <location>
        <begin position="24"/>
        <end position="58"/>
    </location>
</feature>
<proteinExistence type="predicted"/>
<protein>
    <submittedName>
        <fullName evidence="2">Uncharacterized protein</fullName>
    </submittedName>
</protein>
<gene>
    <name evidence="2" type="ORF">CRG98_003619</name>
</gene>
<comment type="caution">
    <text evidence="2">The sequence shown here is derived from an EMBL/GenBank/DDBJ whole genome shotgun (WGS) entry which is preliminary data.</text>
</comment>
<reference evidence="2 3" key="1">
    <citation type="submission" date="2017-11" db="EMBL/GenBank/DDBJ databases">
        <title>De-novo sequencing of pomegranate (Punica granatum L.) genome.</title>
        <authorList>
            <person name="Akparov Z."/>
            <person name="Amiraslanov A."/>
            <person name="Hajiyeva S."/>
            <person name="Abbasov M."/>
            <person name="Kaur K."/>
            <person name="Hamwieh A."/>
            <person name="Solovyev V."/>
            <person name="Salamov A."/>
            <person name="Braich B."/>
            <person name="Kosarev P."/>
            <person name="Mahmoud A."/>
            <person name="Hajiyev E."/>
            <person name="Babayeva S."/>
            <person name="Izzatullayeva V."/>
            <person name="Mammadov A."/>
            <person name="Mammadov A."/>
            <person name="Sharifova S."/>
            <person name="Ojaghi J."/>
            <person name="Eynullazada K."/>
            <person name="Bayramov B."/>
            <person name="Abdulazimova A."/>
            <person name="Shahmuradov I."/>
        </authorList>
    </citation>
    <scope>NUCLEOTIDE SEQUENCE [LARGE SCALE GENOMIC DNA]</scope>
    <source>
        <strain evidence="3">cv. AG2017</strain>
        <tissue evidence="2">Leaf</tissue>
    </source>
</reference>
<keyword evidence="3" id="KW-1185">Reference proteome</keyword>
<evidence type="ECO:0000313" key="3">
    <source>
        <dbReference type="Proteomes" id="UP000233551"/>
    </source>
</evidence>
<dbReference type="Proteomes" id="UP000233551">
    <property type="component" value="Unassembled WGS sequence"/>
</dbReference>
<evidence type="ECO:0000256" key="1">
    <source>
        <dbReference type="SAM" id="MobiDB-lite"/>
    </source>
</evidence>
<accession>A0A2I0L5G8</accession>
<organism evidence="2 3">
    <name type="scientific">Punica granatum</name>
    <name type="common">Pomegranate</name>
    <dbReference type="NCBI Taxonomy" id="22663"/>
    <lineage>
        <taxon>Eukaryota</taxon>
        <taxon>Viridiplantae</taxon>
        <taxon>Streptophyta</taxon>
        <taxon>Embryophyta</taxon>
        <taxon>Tracheophyta</taxon>
        <taxon>Spermatophyta</taxon>
        <taxon>Magnoliopsida</taxon>
        <taxon>eudicotyledons</taxon>
        <taxon>Gunneridae</taxon>
        <taxon>Pentapetalae</taxon>
        <taxon>rosids</taxon>
        <taxon>malvids</taxon>
        <taxon>Myrtales</taxon>
        <taxon>Lythraceae</taxon>
        <taxon>Punica</taxon>
    </lineage>
</organism>
<name>A0A2I0L5G8_PUNGR</name>
<evidence type="ECO:0000313" key="2">
    <source>
        <dbReference type="EMBL" id="PKI75961.1"/>
    </source>
</evidence>
<dbReference type="EMBL" id="PGOL01000134">
    <property type="protein sequence ID" value="PKI75961.1"/>
    <property type="molecule type" value="Genomic_DNA"/>
</dbReference>
<dbReference type="AlphaFoldDB" id="A0A2I0L5G8"/>